<dbReference type="InterPro" id="IPR020904">
    <property type="entry name" value="Sc_DH/Rdtase_CS"/>
</dbReference>
<dbReference type="Gene3D" id="3.40.50.720">
    <property type="entry name" value="NAD(P)-binding Rossmann-like Domain"/>
    <property type="match status" value="1"/>
</dbReference>
<comment type="caution">
    <text evidence="4">The sequence shown here is derived from an EMBL/GenBank/DDBJ whole genome shotgun (WGS) entry which is preliminary data.</text>
</comment>
<evidence type="ECO:0000256" key="1">
    <source>
        <dbReference type="ARBA" id="ARBA00006484"/>
    </source>
</evidence>
<dbReference type="PRINTS" id="PR01167">
    <property type="entry name" value="INSADHFAMILY"/>
</dbReference>
<keyword evidence="5" id="KW-1185">Reference proteome</keyword>
<dbReference type="PRINTS" id="PR00080">
    <property type="entry name" value="SDRFAMILY"/>
</dbReference>
<evidence type="ECO:0000256" key="3">
    <source>
        <dbReference type="RuleBase" id="RU000363"/>
    </source>
</evidence>
<dbReference type="PROSITE" id="PS00061">
    <property type="entry name" value="ADH_SHORT"/>
    <property type="match status" value="1"/>
</dbReference>
<name>A0A8K0CCR3_IGNLU</name>
<feature type="non-terminal residue" evidence="4">
    <location>
        <position position="276"/>
    </location>
</feature>
<gene>
    <name evidence="4" type="ORF">ILUMI_24060</name>
</gene>
<dbReference type="GO" id="GO:0005737">
    <property type="term" value="C:cytoplasm"/>
    <property type="evidence" value="ECO:0007669"/>
    <property type="project" value="TreeGrafter"/>
</dbReference>
<proteinExistence type="inferred from homology"/>
<dbReference type="FunFam" id="3.40.50.720:FF:000149">
    <property type="entry name" value="15-hydroxyprostaglandin dehydrogenase [NAD(+)]"/>
    <property type="match status" value="1"/>
</dbReference>
<evidence type="ECO:0000313" key="5">
    <source>
        <dbReference type="Proteomes" id="UP000801492"/>
    </source>
</evidence>
<reference evidence="4" key="1">
    <citation type="submission" date="2019-08" db="EMBL/GenBank/DDBJ databases">
        <title>The genome of the North American firefly Photinus pyralis.</title>
        <authorList>
            <consortium name="Photinus pyralis genome working group"/>
            <person name="Fallon T.R."/>
            <person name="Sander Lower S.E."/>
            <person name="Weng J.-K."/>
        </authorList>
    </citation>
    <scope>NUCLEOTIDE SEQUENCE</scope>
    <source>
        <strain evidence="4">TRF0915ILg1</strain>
        <tissue evidence="4">Whole body</tissue>
    </source>
</reference>
<dbReference type="AlphaFoldDB" id="A0A8K0CCR3"/>
<dbReference type="SUPFAM" id="SSF51735">
    <property type="entry name" value="NAD(P)-binding Rossmann-fold domains"/>
    <property type="match status" value="1"/>
</dbReference>
<dbReference type="PANTHER" id="PTHR44229:SF8">
    <property type="entry name" value="ALCOHOL DEHYDROGENASE-RELATED"/>
    <property type="match status" value="1"/>
</dbReference>
<organism evidence="4 5">
    <name type="scientific">Ignelater luminosus</name>
    <name type="common">Cucubano</name>
    <name type="synonym">Pyrophorus luminosus</name>
    <dbReference type="NCBI Taxonomy" id="2038154"/>
    <lineage>
        <taxon>Eukaryota</taxon>
        <taxon>Metazoa</taxon>
        <taxon>Ecdysozoa</taxon>
        <taxon>Arthropoda</taxon>
        <taxon>Hexapoda</taxon>
        <taxon>Insecta</taxon>
        <taxon>Pterygota</taxon>
        <taxon>Neoptera</taxon>
        <taxon>Endopterygota</taxon>
        <taxon>Coleoptera</taxon>
        <taxon>Polyphaga</taxon>
        <taxon>Elateriformia</taxon>
        <taxon>Elateroidea</taxon>
        <taxon>Elateridae</taxon>
        <taxon>Agrypninae</taxon>
        <taxon>Pyrophorini</taxon>
        <taxon>Ignelater</taxon>
    </lineage>
</organism>
<dbReference type="InterPro" id="IPR036291">
    <property type="entry name" value="NAD(P)-bd_dom_sf"/>
</dbReference>
<sequence>IHLCSSCFCKVIMFDLEEKVVLITGGARGIGFSCAKEILRTGARGISIVDVNETNGRAAVKELTEEFGPNRVIFVKTDVTKQDQLEEAFKETLSAWKTIDILINNAGIFNDKQYELEIAINATALVRGTLLGMQYMSKEKGGNGGVIVNMASTLGLHPSASHPIYAGTKSFIIGFSRSMGTPHHYNRSGIRVVTVCPSFTVTPLSDPSLSSDESFLSPDLRQLYIEQSINKIKQPPEIVASCVIHCIKEAETGSVWVAESNEHYQIIIPERKDLRK</sequence>
<dbReference type="OrthoDB" id="417891at2759"/>
<evidence type="ECO:0000256" key="2">
    <source>
        <dbReference type="ARBA" id="ARBA00023002"/>
    </source>
</evidence>
<comment type="similarity">
    <text evidence="1 3">Belongs to the short-chain dehydrogenases/reductases (SDR) family.</text>
</comment>
<dbReference type="PANTHER" id="PTHR44229">
    <property type="entry name" value="15-HYDROXYPROSTAGLANDIN DEHYDROGENASE [NAD(+)]"/>
    <property type="match status" value="1"/>
</dbReference>
<evidence type="ECO:0008006" key="6">
    <source>
        <dbReference type="Google" id="ProtNLM"/>
    </source>
</evidence>
<dbReference type="InterPro" id="IPR002347">
    <property type="entry name" value="SDR_fam"/>
</dbReference>
<protein>
    <recommendedName>
        <fullName evidence="6">15-hydroxyprostaglandin dehydrogenase [NAD(+)]</fullName>
    </recommendedName>
</protein>
<keyword evidence="2" id="KW-0560">Oxidoreductase</keyword>
<evidence type="ECO:0000313" key="4">
    <source>
        <dbReference type="EMBL" id="KAF2882138.1"/>
    </source>
</evidence>
<dbReference type="GO" id="GO:0016616">
    <property type="term" value="F:oxidoreductase activity, acting on the CH-OH group of donors, NAD or NADP as acceptor"/>
    <property type="evidence" value="ECO:0007669"/>
    <property type="project" value="TreeGrafter"/>
</dbReference>
<accession>A0A8K0CCR3</accession>
<dbReference type="EMBL" id="VTPC01090650">
    <property type="protein sequence ID" value="KAF2882138.1"/>
    <property type="molecule type" value="Genomic_DNA"/>
</dbReference>
<dbReference type="Pfam" id="PF00106">
    <property type="entry name" value="adh_short"/>
    <property type="match status" value="1"/>
</dbReference>
<dbReference type="Proteomes" id="UP000801492">
    <property type="component" value="Unassembled WGS sequence"/>
</dbReference>